<gene>
    <name evidence="3" type="ORF">J4573_40385</name>
</gene>
<dbReference type="EMBL" id="JAGEOJ010000020">
    <property type="protein sequence ID" value="MBO2453407.1"/>
    <property type="molecule type" value="Genomic_DNA"/>
</dbReference>
<organism evidence="3 4">
    <name type="scientific">Actinomadura barringtoniae</name>
    <dbReference type="NCBI Taxonomy" id="1427535"/>
    <lineage>
        <taxon>Bacteria</taxon>
        <taxon>Bacillati</taxon>
        <taxon>Actinomycetota</taxon>
        <taxon>Actinomycetes</taxon>
        <taxon>Streptosporangiales</taxon>
        <taxon>Thermomonosporaceae</taxon>
        <taxon>Actinomadura</taxon>
    </lineage>
</organism>
<accession>A0A939PJF9</accession>
<feature type="transmembrane region" description="Helical" evidence="2">
    <location>
        <begin position="6"/>
        <end position="24"/>
    </location>
</feature>
<keyword evidence="2" id="KW-0812">Transmembrane</keyword>
<evidence type="ECO:0000313" key="4">
    <source>
        <dbReference type="Proteomes" id="UP000669179"/>
    </source>
</evidence>
<dbReference type="AlphaFoldDB" id="A0A939PJF9"/>
<protein>
    <submittedName>
        <fullName evidence="3">Uncharacterized protein</fullName>
    </submittedName>
</protein>
<reference evidence="3" key="1">
    <citation type="submission" date="2021-03" db="EMBL/GenBank/DDBJ databases">
        <authorList>
            <person name="Kanchanasin P."/>
            <person name="Saeng-In P."/>
            <person name="Phongsopitanun W."/>
            <person name="Yuki M."/>
            <person name="Kudo T."/>
            <person name="Ohkuma M."/>
            <person name="Tanasupawat S."/>
        </authorList>
    </citation>
    <scope>NUCLEOTIDE SEQUENCE</scope>
    <source>
        <strain evidence="3">GKU 128</strain>
    </source>
</reference>
<feature type="region of interest" description="Disordered" evidence="1">
    <location>
        <begin position="29"/>
        <end position="65"/>
    </location>
</feature>
<feature type="compositionally biased region" description="Basic and acidic residues" evidence="1">
    <location>
        <begin position="52"/>
        <end position="65"/>
    </location>
</feature>
<keyword evidence="2" id="KW-0472">Membrane</keyword>
<comment type="caution">
    <text evidence="3">The sequence shown here is derived from an EMBL/GenBank/DDBJ whole genome shotgun (WGS) entry which is preliminary data.</text>
</comment>
<dbReference type="Proteomes" id="UP000669179">
    <property type="component" value="Unassembled WGS sequence"/>
</dbReference>
<evidence type="ECO:0000256" key="2">
    <source>
        <dbReference type="SAM" id="Phobius"/>
    </source>
</evidence>
<evidence type="ECO:0000256" key="1">
    <source>
        <dbReference type="SAM" id="MobiDB-lite"/>
    </source>
</evidence>
<keyword evidence="4" id="KW-1185">Reference proteome</keyword>
<proteinExistence type="predicted"/>
<evidence type="ECO:0000313" key="3">
    <source>
        <dbReference type="EMBL" id="MBO2453407.1"/>
    </source>
</evidence>
<dbReference type="RefSeq" id="WP_208261427.1">
    <property type="nucleotide sequence ID" value="NZ_JAGEOJ010000020.1"/>
</dbReference>
<name>A0A939PJF9_9ACTN</name>
<feature type="compositionally biased region" description="Basic and acidic residues" evidence="1">
    <location>
        <begin position="30"/>
        <end position="39"/>
    </location>
</feature>
<sequence length="65" mass="7270">MLIIGPIIIALALITWLAMTVYGWRKRPRPDRIHGESSHRGAVQGGIIEGDPGQRNRRDEAPRIS</sequence>
<keyword evidence="2" id="KW-1133">Transmembrane helix</keyword>